<evidence type="ECO:0000256" key="8">
    <source>
        <dbReference type="RuleBase" id="RU363032"/>
    </source>
</evidence>
<sequence>MKELSLPLKILIFLLLCIGVFLWLLPLGVAVITSFRTNDDLLMRGFLSLPKELSFRNYGAAWTRGNLNKFLPNSFIITIPSLTFTLFLSSLSAYALSKFRFRGRTIILSVFVGGMMLPFQILLLPVFKLSETIGIYDTYWALIAIHTAFQMGFCTFVLRNYMVTIPDSVTEAARIDGASEFRIYWNIMLPLVIPAMAAIATLEFTWIFNDYIWPLILVRTDRLMPVTAGLAILQGQYIMDWTVIISGALIGTIPTIFVFLFLQKYFIRGLTMGSNK</sequence>
<dbReference type="PROSITE" id="PS50928">
    <property type="entry name" value="ABC_TM1"/>
    <property type="match status" value="1"/>
</dbReference>
<evidence type="ECO:0000313" key="11">
    <source>
        <dbReference type="Proteomes" id="UP000587760"/>
    </source>
</evidence>
<comment type="similarity">
    <text evidence="8">Belongs to the binding-protein-dependent transport system permease family.</text>
</comment>
<feature type="transmembrane region" description="Helical" evidence="8">
    <location>
        <begin position="139"/>
        <end position="162"/>
    </location>
</feature>
<name>A0A841R4M7_9SPIO</name>
<evidence type="ECO:0000313" key="10">
    <source>
        <dbReference type="EMBL" id="MBB6478766.1"/>
    </source>
</evidence>
<keyword evidence="11" id="KW-1185">Reference proteome</keyword>
<evidence type="ECO:0000256" key="4">
    <source>
        <dbReference type="ARBA" id="ARBA00022475"/>
    </source>
</evidence>
<dbReference type="Pfam" id="PF00528">
    <property type="entry name" value="BPD_transp_1"/>
    <property type="match status" value="1"/>
</dbReference>
<feature type="transmembrane region" description="Helical" evidence="8">
    <location>
        <begin position="106"/>
        <end position="127"/>
    </location>
</feature>
<dbReference type="Gene3D" id="1.10.3720.10">
    <property type="entry name" value="MetI-like"/>
    <property type="match status" value="1"/>
</dbReference>
<dbReference type="PANTHER" id="PTHR43744">
    <property type="entry name" value="ABC TRANSPORTER PERMEASE PROTEIN MG189-RELATED-RELATED"/>
    <property type="match status" value="1"/>
</dbReference>
<dbReference type="Proteomes" id="UP000587760">
    <property type="component" value="Unassembled WGS sequence"/>
</dbReference>
<dbReference type="CDD" id="cd06261">
    <property type="entry name" value="TM_PBP2"/>
    <property type="match status" value="1"/>
</dbReference>
<keyword evidence="7 8" id="KW-0472">Membrane</keyword>
<evidence type="ECO:0000256" key="7">
    <source>
        <dbReference type="ARBA" id="ARBA00023136"/>
    </source>
</evidence>
<feature type="transmembrane region" description="Helical" evidence="8">
    <location>
        <begin position="75"/>
        <end position="94"/>
    </location>
</feature>
<evidence type="ECO:0000256" key="3">
    <source>
        <dbReference type="ARBA" id="ARBA00022448"/>
    </source>
</evidence>
<dbReference type="AlphaFoldDB" id="A0A841R4M7"/>
<keyword evidence="3 8" id="KW-0813">Transport</keyword>
<evidence type="ECO:0000256" key="2">
    <source>
        <dbReference type="ARBA" id="ARBA00020515"/>
    </source>
</evidence>
<dbReference type="PANTHER" id="PTHR43744:SF8">
    <property type="entry name" value="SN-GLYCEROL-3-PHOSPHATE TRANSPORT SYSTEM PERMEASE PROTEIN UGPE"/>
    <property type="match status" value="1"/>
</dbReference>
<keyword evidence="10" id="KW-0762">Sugar transport</keyword>
<dbReference type="SUPFAM" id="SSF161098">
    <property type="entry name" value="MetI-like"/>
    <property type="match status" value="1"/>
</dbReference>
<organism evidence="10 11">
    <name type="scientific">Spirochaeta isovalerica</name>
    <dbReference type="NCBI Taxonomy" id="150"/>
    <lineage>
        <taxon>Bacteria</taxon>
        <taxon>Pseudomonadati</taxon>
        <taxon>Spirochaetota</taxon>
        <taxon>Spirochaetia</taxon>
        <taxon>Spirochaetales</taxon>
        <taxon>Spirochaetaceae</taxon>
        <taxon>Spirochaeta</taxon>
    </lineage>
</organism>
<evidence type="ECO:0000256" key="5">
    <source>
        <dbReference type="ARBA" id="ARBA00022692"/>
    </source>
</evidence>
<reference evidence="10 11" key="1">
    <citation type="submission" date="2020-08" db="EMBL/GenBank/DDBJ databases">
        <title>Genomic Encyclopedia of Type Strains, Phase IV (KMG-IV): sequencing the most valuable type-strain genomes for metagenomic binning, comparative biology and taxonomic classification.</title>
        <authorList>
            <person name="Goeker M."/>
        </authorList>
    </citation>
    <scope>NUCLEOTIDE SEQUENCE [LARGE SCALE GENOMIC DNA]</scope>
    <source>
        <strain evidence="10 11">DSM 2461</strain>
    </source>
</reference>
<keyword evidence="4" id="KW-1003">Cell membrane</keyword>
<comment type="caution">
    <text evidence="10">The sequence shown here is derived from an EMBL/GenBank/DDBJ whole genome shotgun (WGS) entry which is preliminary data.</text>
</comment>
<dbReference type="RefSeq" id="WP_184742953.1">
    <property type="nucleotide sequence ID" value="NZ_JACHGJ010000001.1"/>
</dbReference>
<evidence type="ECO:0000256" key="1">
    <source>
        <dbReference type="ARBA" id="ARBA00004651"/>
    </source>
</evidence>
<keyword evidence="5 8" id="KW-0812">Transmembrane</keyword>
<gene>
    <name evidence="10" type="ORF">HNR50_000399</name>
</gene>
<evidence type="ECO:0000256" key="6">
    <source>
        <dbReference type="ARBA" id="ARBA00022989"/>
    </source>
</evidence>
<feature type="transmembrane region" description="Helical" evidence="8">
    <location>
        <begin position="183"/>
        <end position="208"/>
    </location>
</feature>
<accession>A0A841R4M7</accession>
<dbReference type="InterPro" id="IPR035906">
    <property type="entry name" value="MetI-like_sf"/>
</dbReference>
<dbReference type="InterPro" id="IPR000515">
    <property type="entry name" value="MetI-like"/>
</dbReference>
<comment type="subcellular location">
    <subcellularLocation>
        <location evidence="1 8">Cell membrane</location>
        <topology evidence="1 8">Multi-pass membrane protein</topology>
    </subcellularLocation>
</comment>
<dbReference type="GO" id="GO:0005886">
    <property type="term" value="C:plasma membrane"/>
    <property type="evidence" value="ECO:0007669"/>
    <property type="project" value="UniProtKB-SubCell"/>
</dbReference>
<feature type="transmembrane region" description="Helical" evidence="8">
    <location>
        <begin position="241"/>
        <end position="262"/>
    </location>
</feature>
<proteinExistence type="inferred from homology"/>
<protein>
    <recommendedName>
        <fullName evidence="2">sn-glycerol-3-phosphate transport system permease protein UgpE</fullName>
    </recommendedName>
</protein>
<feature type="domain" description="ABC transmembrane type-1" evidence="9">
    <location>
        <begin position="71"/>
        <end position="262"/>
    </location>
</feature>
<evidence type="ECO:0000259" key="9">
    <source>
        <dbReference type="PROSITE" id="PS50928"/>
    </source>
</evidence>
<keyword evidence="6 8" id="KW-1133">Transmembrane helix</keyword>
<dbReference type="GO" id="GO:0055085">
    <property type="term" value="P:transmembrane transport"/>
    <property type="evidence" value="ECO:0007669"/>
    <property type="project" value="InterPro"/>
</dbReference>
<dbReference type="EMBL" id="JACHGJ010000001">
    <property type="protein sequence ID" value="MBB6478766.1"/>
    <property type="molecule type" value="Genomic_DNA"/>
</dbReference>